<dbReference type="InterPro" id="IPR021456">
    <property type="entry name" value="DUF3107"/>
</dbReference>
<keyword evidence="2" id="KW-0067">ATP-binding</keyword>
<evidence type="ECO:0000313" key="4">
    <source>
        <dbReference type="Proteomes" id="UP000216533"/>
    </source>
</evidence>
<dbReference type="Proteomes" id="UP000216533">
    <property type="component" value="Unassembled WGS sequence"/>
</dbReference>
<dbReference type="GO" id="GO:0005524">
    <property type="term" value="F:ATP binding"/>
    <property type="evidence" value="ECO:0007669"/>
    <property type="project" value="UniProtKB-KW"/>
</dbReference>
<accession>A0A255EIQ9</accession>
<sequence length="74" mass="7784">MEVKIGIRQVSREVSVETDLSSNDVKAAVEAAVRDDTLLELTDSKGGQVLVPGGAIGYVELGKENPRKVGFGAI</sequence>
<comment type="caution">
    <text evidence="2">The sequence shown here is derived from an EMBL/GenBank/DDBJ whole genome shotgun (WGS) entry which is preliminary data.</text>
</comment>
<accession>A0A255E588</accession>
<dbReference type="OrthoDB" id="3268468at2"/>
<gene>
    <name evidence="2" type="ORF">CGZ91_05295</name>
    <name evidence="1" type="ORF">CGZ92_10080</name>
</gene>
<organism evidence="2 3">
    <name type="scientific">Parenemella sanctibonifatiensis</name>
    <dbReference type="NCBI Taxonomy" id="2016505"/>
    <lineage>
        <taxon>Bacteria</taxon>
        <taxon>Bacillati</taxon>
        <taxon>Actinomycetota</taxon>
        <taxon>Actinomycetes</taxon>
        <taxon>Propionibacteriales</taxon>
        <taxon>Propionibacteriaceae</taxon>
        <taxon>Parenemella</taxon>
    </lineage>
</organism>
<keyword evidence="3" id="KW-1185">Reference proteome</keyword>
<keyword evidence="2" id="KW-0547">Nucleotide-binding</keyword>
<dbReference type="AlphaFoldDB" id="A0A255EIQ9"/>
<dbReference type="Proteomes" id="UP000216300">
    <property type="component" value="Unassembled WGS sequence"/>
</dbReference>
<evidence type="ECO:0000313" key="1">
    <source>
        <dbReference type="EMBL" id="OYN86704.1"/>
    </source>
</evidence>
<dbReference type="EMBL" id="NMVI01000018">
    <property type="protein sequence ID" value="OYN86704.1"/>
    <property type="molecule type" value="Genomic_DNA"/>
</dbReference>
<name>A0A255EIQ9_9ACTN</name>
<proteinExistence type="predicted"/>
<protein>
    <submittedName>
        <fullName evidence="2">ATP-binding protein</fullName>
    </submittedName>
</protein>
<reference evidence="3 4" key="1">
    <citation type="submission" date="2017-07" db="EMBL/GenBank/DDBJ databases">
        <title>Draft whole genome sequences of clinical Proprionibacteriaceae strains.</title>
        <authorList>
            <person name="Bernier A.-M."/>
            <person name="Bernard K."/>
            <person name="Domingo M.-C."/>
        </authorList>
    </citation>
    <scope>NUCLEOTIDE SEQUENCE [LARGE SCALE GENOMIC DNA]</scope>
    <source>
        <strain evidence="2 3">NML 150081</strain>
        <strain evidence="1 4">NML 160184</strain>
    </source>
</reference>
<dbReference type="Pfam" id="PF11305">
    <property type="entry name" value="DUF3107"/>
    <property type="match status" value="1"/>
</dbReference>
<dbReference type="EMBL" id="NMVJ01000006">
    <property type="protein sequence ID" value="OYN91418.1"/>
    <property type="molecule type" value="Genomic_DNA"/>
</dbReference>
<evidence type="ECO:0000313" key="2">
    <source>
        <dbReference type="EMBL" id="OYN91418.1"/>
    </source>
</evidence>
<evidence type="ECO:0000313" key="3">
    <source>
        <dbReference type="Proteomes" id="UP000216300"/>
    </source>
</evidence>